<dbReference type="PANTHER" id="PTHR33646">
    <property type="entry name" value="GB|AAF00631.1"/>
    <property type="match status" value="1"/>
</dbReference>
<dbReference type="PANTHER" id="PTHR33646:SF6">
    <property type="entry name" value="TRANSMEMBRANE PROTEIN"/>
    <property type="match status" value="1"/>
</dbReference>
<keyword evidence="2" id="KW-1133">Transmembrane helix</keyword>
<feature type="transmembrane region" description="Helical" evidence="2">
    <location>
        <begin position="187"/>
        <end position="208"/>
    </location>
</feature>
<dbReference type="InterPro" id="IPR049224">
    <property type="entry name" value="DUF6821"/>
</dbReference>
<evidence type="ECO:0000256" key="1">
    <source>
        <dbReference type="SAM" id="MobiDB-lite"/>
    </source>
</evidence>
<dbReference type="Proteomes" id="UP001417504">
    <property type="component" value="Unassembled WGS sequence"/>
</dbReference>
<dbReference type="AlphaFoldDB" id="A0AAP0NNP9"/>
<feature type="domain" description="DUF6821" evidence="3">
    <location>
        <begin position="164"/>
        <end position="252"/>
    </location>
</feature>
<evidence type="ECO:0000259" key="3">
    <source>
        <dbReference type="Pfam" id="PF20705"/>
    </source>
</evidence>
<dbReference type="InterPro" id="IPR045883">
    <property type="entry name" value="At4g13530-like"/>
</dbReference>
<evidence type="ECO:0000313" key="5">
    <source>
        <dbReference type="Proteomes" id="UP001417504"/>
    </source>
</evidence>
<sequence>MEESGEWEILGFDGSPRTPKQVEGFGGGGARDLIKSDYFAVESEKKRGVVEVGSSFDDKIGGLEAKGEVGVEGIEGTGAKVNDLGEFVVVSEEIRVSEGDQKRDFVEDDLGNEGSEEIQAIQSDVQIESELVDEGSEVSLERSGSSGGDVVVVEGAIGELKSSEEVEEEKKQMVWWKLPIELFKFCIFRVSPVWSFSVAAAIVGIVLLRRRLQKMKPKSRSLQVKLSFDEKTVSRFNEAISVVRRVPIIRPSLPAAGLSPWPMITSR</sequence>
<organism evidence="4 5">
    <name type="scientific">Stephania japonica</name>
    <dbReference type="NCBI Taxonomy" id="461633"/>
    <lineage>
        <taxon>Eukaryota</taxon>
        <taxon>Viridiplantae</taxon>
        <taxon>Streptophyta</taxon>
        <taxon>Embryophyta</taxon>
        <taxon>Tracheophyta</taxon>
        <taxon>Spermatophyta</taxon>
        <taxon>Magnoliopsida</taxon>
        <taxon>Ranunculales</taxon>
        <taxon>Menispermaceae</taxon>
        <taxon>Menispermoideae</taxon>
        <taxon>Cissampelideae</taxon>
        <taxon>Stephania</taxon>
    </lineage>
</organism>
<evidence type="ECO:0000313" key="4">
    <source>
        <dbReference type="EMBL" id="KAK9110831.1"/>
    </source>
</evidence>
<protein>
    <recommendedName>
        <fullName evidence="3">DUF6821 domain-containing protein</fullName>
    </recommendedName>
</protein>
<reference evidence="4 5" key="1">
    <citation type="submission" date="2024-01" db="EMBL/GenBank/DDBJ databases">
        <title>Genome assemblies of Stephania.</title>
        <authorList>
            <person name="Yang L."/>
        </authorList>
    </citation>
    <scope>NUCLEOTIDE SEQUENCE [LARGE SCALE GENOMIC DNA]</scope>
    <source>
        <strain evidence="4">QJT</strain>
        <tissue evidence="4">Leaf</tissue>
    </source>
</reference>
<gene>
    <name evidence="4" type="ORF">Sjap_018891</name>
</gene>
<keyword evidence="5" id="KW-1185">Reference proteome</keyword>
<feature type="region of interest" description="Disordered" evidence="1">
    <location>
        <begin position="1"/>
        <end position="28"/>
    </location>
</feature>
<dbReference type="EMBL" id="JBBNAE010000007">
    <property type="protein sequence ID" value="KAK9110831.1"/>
    <property type="molecule type" value="Genomic_DNA"/>
</dbReference>
<keyword evidence="2" id="KW-0472">Membrane</keyword>
<keyword evidence="2" id="KW-0812">Transmembrane</keyword>
<accession>A0AAP0NNP9</accession>
<comment type="caution">
    <text evidence="4">The sequence shown here is derived from an EMBL/GenBank/DDBJ whole genome shotgun (WGS) entry which is preliminary data.</text>
</comment>
<evidence type="ECO:0000256" key="2">
    <source>
        <dbReference type="SAM" id="Phobius"/>
    </source>
</evidence>
<dbReference type="Pfam" id="PF20705">
    <property type="entry name" value="DUF6821"/>
    <property type="match status" value="1"/>
</dbReference>
<proteinExistence type="predicted"/>
<name>A0AAP0NNP9_9MAGN</name>